<keyword evidence="1" id="KW-0472">Membrane</keyword>
<dbReference type="AlphaFoldDB" id="A0A6C0J1F6"/>
<evidence type="ECO:0000313" key="2">
    <source>
        <dbReference type="EMBL" id="QHT99494.1"/>
    </source>
</evidence>
<accession>A0A6C0J1F6</accession>
<keyword evidence="1" id="KW-1133">Transmembrane helix</keyword>
<keyword evidence="1" id="KW-0812">Transmembrane</keyword>
<reference evidence="2" key="1">
    <citation type="journal article" date="2020" name="Nature">
        <title>Giant virus diversity and host interactions through global metagenomics.</title>
        <authorList>
            <person name="Schulz F."/>
            <person name="Roux S."/>
            <person name="Paez-Espino D."/>
            <person name="Jungbluth S."/>
            <person name="Walsh D.A."/>
            <person name="Denef V.J."/>
            <person name="McMahon K.D."/>
            <person name="Konstantinidis K.T."/>
            <person name="Eloe-Fadrosh E.A."/>
            <person name="Kyrpides N.C."/>
            <person name="Woyke T."/>
        </authorList>
    </citation>
    <scope>NUCLEOTIDE SEQUENCE</scope>
    <source>
        <strain evidence="2">GVMAG-M-3300025699-48</strain>
    </source>
</reference>
<feature type="transmembrane region" description="Helical" evidence="1">
    <location>
        <begin position="82"/>
        <end position="99"/>
    </location>
</feature>
<dbReference type="EMBL" id="MN740308">
    <property type="protein sequence ID" value="QHT99494.1"/>
    <property type="molecule type" value="Genomic_DNA"/>
</dbReference>
<protein>
    <submittedName>
        <fullName evidence="2">Uncharacterized protein</fullName>
    </submittedName>
</protein>
<feature type="transmembrane region" description="Helical" evidence="1">
    <location>
        <begin position="105"/>
        <end position="127"/>
    </location>
</feature>
<sequence length="162" mass="18461">MDLKGIIYLIGLFISLIVTIFIGNGITKKDNMFSNQSELCNFVTINHIANISNVPLSISVYCFTTFYLLYTMAINNSIIPNILLLVFLGILILTDMIWLTQNNCFSGMNIMIGILISGLMGLLWGYLINKFNNKDLQYFTADDNICTIPKRKYFKCNTKQKE</sequence>
<feature type="transmembrane region" description="Helical" evidence="1">
    <location>
        <begin position="7"/>
        <end position="27"/>
    </location>
</feature>
<evidence type="ECO:0000256" key="1">
    <source>
        <dbReference type="SAM" id="Phobius"/>
    </source>
</evidence>
<proteinExistence type="predicted"/>
<name>A0A6C0J1F6_9ZZZZ</name>
<organism evidence="2">
    <name type="scientific">viral metagenome</name>
    <dbReference type="NCBI Taxonomy" id="1070528"/>
    <lineage>
        <taxon>unclassified sequences</taxon>
        <taxon>metagenomes</taxon>
        <taxon>organismal metagenomes</taxon>
    </lineage>
</organism>
<feature type="transmembrane region" description="Helical" evidence="1">
    <location>
        <begin position="47"/>
        <end position="70"/>
    </location>
</feature>